<dbReference type="RefSeq" id="WP_110178538.1">
    <property type="nucleotide sequence ID" value="NZ_BAAFHQ010000006.1"/>
</dbReference>
<evidence type="ECO:0000313" key="3">
    <source>
        <dbReference type="Proteomes" id="UP000246800"/>
    </source>
</evidence>
<organism evidence="1 3">
    <name type="scientific">Staphylococcus pseudintermedius</name>
    <dbReference type="NCBI Taxonomy" id="283734"/>
    <lineage>
        <taxon>Bacteria</taxon>
        <taxon>Bacillati</taxon>
        <taxon>Bacillota</taxon>
        <taxon>Bacilli</taxon>
        <taxon>Bacillales</taxon>
        <taxon>Staphylococcaceae</taxon>
        <taxon>Staphylococcus</taxon>
        <taxon>Staphylococcus intermedius group</taxon>
    </lineage>
</organism>
<evidence type="ECO:0000313" key="4">
    <source>
        <dbReference type="Proteomes" id="UP000256409"/>
    </source>
</evidence>
<dbReference type="EMBL" id="QEIT01000021">
    <property type="protein sequence ID" value="PWZ75900.1"/>
    <property type="molecule type" value="Genomic_DNA"/>
</dbReference>
<dbReference type="Proteomes" id="UP000256409">
    <property type="component" value="Unassembled WGS sequence"/>
</dbReference>
<reference evidence="1 3" key="1">
    <citation type="journal article" date="2018" name="Vet. Microbiol.">
        <title>Clonal diversity and geographic distribution of methicillin-resistant Staphylococcus pseudintermedius from Australian animals: Discovery of novel sequence types.</title>
        <authorList>
            <person name="Worthing K.A."/>
            <person name="Abraham S."/>
            <person name="Coombs G.W."/>
            <person name="Pang S."/>
            <person name="Saputra S."/>
            <person name="Jordan D."/>
            <person name="Trott D.J."/>
            <person name="Norris J.M."/>
        </authorList>
    </citation>
    <scope>NUCLEOTIDE SEQUENCE [LARGE SCALE GENOMIC DNA]</scope>
    <source>
        <strain evidence="1 3">ST525 1</strain>
    </source>
</reference>
<proteinExistence type="predicted"/>
<dbReference type="EMBL" id="QQPC01000054">
    <property type="protein sequence ID" value="REA81058.1"/>
    <property type="molecule type" value="Genomic_DNA"/>
</dbReference>
<sequence length="136" mass="15792">MEKLKNKVVELENENNITLIDSLGQYFTDIENDNNGRFNVEYVLLNKVEHDNGKMYYEVQINRTEEVPFDDMVTKDNVDALESKWLELDQAGENYIESALFKNKKDAKDYITLVLKGYNTFEKAAKEVGVLRDSLV</sequence>
<dbReference type="Proteomes" id="UP000246800">
    <property type="component" value="Unassembled WGS sequence"/>
</dbReference>
<accession>A0A317YTT7</accession>
<dbReference type="AlphaFoldDB" id="A0A317YTT7"/>
<name>A0A317YTT7_STAPS</name>
<comment type="caution">
    <text evidence="1">The sequence shown here is derived from an EMBL/GenBank/DDBJ whole genome shotgun (WGS) entry which is preliminary data.</text>
</comment>
<protein>
    <submittedName>
        <fullName evidence="1">Uncharacterized protein</fullName>
    </submittedName>
</protein>
<reference evidence="2" key="2">
    <citation type="journal article" date="2018" name="Vet. Microbiol.">
        <title>Methicillin-resistant staphylococci amongst veterinary personnel, personnel-owned pets, patients and the hospital environment of two small animal veterinary hospitals.</title>
        <authorList>
            <person name="Worthing K.A."/>
            <person name="Brown J."/>
            <person name="Gerber L."/>
            <person name="Abraham S."/>
            <person name="Trott D."/>
            <person name="Norris J.M."/>
        </authorList>
    </citation>
    <scope>NUCLEOTIDE SEQUENCE</scope>
    <source>
        <strain evidence="2">ST496-2</strain>
    </source>
</reference>
<gene>
    <name evidence="1" type="ORF">DD902_04355</name>
    <name evidence="2" type="ORF">DV961_08435</name>
</gene>
<reference evidence="4" key="3">
    <citation type="journal article" date="2018" name="Vet. Microbiol.">
        <title>Molecular epidemiology of methicillin-resistant staphylococci amongst veterinary personnel, personnel-owned pets, patients and the hospital environment of two companion animal veterinary hospitals.</title>
        <authorList>
            <person name="Worthing K.A."/>
            <person name="Brown J."/>
            <person name="Gerber L."/>
            <person name="Abraham S."/>
            <person name="Trott D."/>
            <person name="Norris J.M."/>
        </authorList>
    </citation>
    <scope>NUCLEOTIDE SEQUENCE [LARGE SCALE GENOMIC DNA]</scope>
    <source>
        <strain evidence="4">ST496-2</strain>
    </source>
</reference>
<dbReference type="OrthoDB" id="2412692at2"/>
<evidence type="ECO:0000313" key="2">
    <source>
        <dbReference type="EMBL" id="REA81058.1"/>
    </source>
</evidence>
<evidence type="ECO:0000313" key="1">
    <source>
        <dbReference type="EMBL" id="PWZ75900.1"/>
    </source>
</evidence>